<reference evidence="3 4" key="1">
    <citation type="journal article" date="2018" name="PLoS Genet.">
        <title>Population sequencing reveals clonal diversity and ancestral inbreeding in the grapevine cultivar Chardonnay.</title>
        <authorList>
            <person name="Roach M.J."/>
            <person name="Johnson D.L."/>
            <person name="Bohlmann J."/>
            <person name="van Vuuren H.J."/>
            <person name="Jones S.J."/>
            <person name="Pretorius I.S."/>
            <person name="Schmidt S.A."/>
            <person name="Borneman A.R."/>
        </authorList>
    </citation>
    <scope>NUCLEOTIDE SEQUENCE [LARGE SCALE GENOMIC DNA]</scope>
    <source>
        <strain evidence="4">cv. Chardonnay</strain>
        <tissue evidence="3">Leaf</tissue>
    </source>
</reference>
<dbReference type="PANTHER" id="PTHR33142:SF13">
    <property type="entry name" value="CYCLIN-DEPENDENT PROTEIN KINASE INHIBITOR SMR1"/>
    <property type="match status" value="1"/>
</dbReference>
<dbReference type="GO" id="GO:0004860">
    <property type="term" value="F:protein kinase inhibitor activity"/>
    <property type="evidence" value="ECO:0007669"/>
    <property type="project" value="UniProtKB-KW"/>
</dbReference>
<protein>
    <recommendedName>
        <fullName evidence="5">Cyclin-dependent protein kinase inhibitor SMR1</fullName>
    </recommendedName>
</protein>
<keyword evidence="2" id="KW-0131">Cell cycle</keyword>
<evidence type="ECO:0000313" key="3">
    <source>
        <dbReference type="EMBL" id="RVW76211.1"/>
    </source>
</evidence>
<gene>
    <name evidence="3" type="ORF">CK203_048967</name>
</gene>
<organism evidence="3 4">
    <name type="scientific">Vitis vinifera</name>
    <name type="common">Grape</name>
    <dbReference type="NCBI Taxonomy" id="29760"/>
    <lineage>
        <taxon>Eukaryota</taxon>
        <taxon>Viridiplantae</taxon>
        <taxon>Streptophyta</taxon>
        <taxon>Embryophyta</taxon>
        <taxon>Tracheophyta</taxon>
        <taxon>Spermatophyta</taxon>
        <taxon>Magnoliopsida</taxon>
        <taxon>eudicotyledons</taxon>
        <taxon>Gunneridae</taxon>
        <taxon>Pentapetalae</taxon>
        <taxon>rosids</taxon>
        <taxon>Vitales</taxon>
        <taxon>Vitaceae</taxon>
        <taxon>Viteae</taxon>
        <taxon>Vitis</taxon>
    </lineage>
</organism>
<comment type="caution">
    <text evidence="3">The sequence shown here is derived from an EMBL/GenBank/DDBJ whole genome shotgun (WGS) entry which is preliminary data.</text>
</comment>
<name>A0A438GVH5_VITVI</name>
<evidence type="ECO:0000256" key="2">
    <source>
        <dbReference type="ARBA" id="ARBA00023306"/>
    </source>
</evidence>
<accession>A0A438GVH5</accession>
<evidence type="ECO:0000313" key="4">
    <source>
        <dbReference type="Proteomes" id="UP000288805"/>
    </source>
</evidence>
<dbReference type="EMBL" id="QGNW01000333">
    <property type="protein sequence ID" value="RVW76211.1"/>
    <property type="molecule type" value="Genomic_DNA"/>
</dbReference>
<dbReference type="OrthoDB" id="662905at2759"/>
<keyword evidence="1" id="KW-0649">Protein kinase inhibitor</keyword>
<sequence length="93" mass="10584">MSTDLEFHQASLTPIKIEAPLGSKIESDNAETSPCRTPTSAEHKIPVILTCPPAPRKPRRVVRCKRRIREFDFFEIVNRDEVEEFFPIEFGGG</sequence>
<dbReference type="Proteomes" id="UP000288805">
    <property type="component" value="Unassembled WGS sequence"/>
</dbReference>
<dbReference type="GO" id="GO:0032875">
    <property type="term" value="P:regulation of DNA endoreduplication"/>
    <property type="evidence" value="ECO:0007669"/>
    <property type="project" value="InterPro"/>
</dbReference>
<dbReference type="AlphaFoldDB" id="A0A438GVH5"/>
<dbReference type="PANTHER" id="PTHR33142">
    <property type="entry name" value="CYCLIN-DEPENDENT PROTEIN KINASE INHIBITOR SMR13"/>
    <property type="match status" value="1"/>
</dbReference>
<evidence type="ECO:0000256" key="1">
    <source>
        <dbReference type="ARBA" id="ARBA00023013"/>
    </source>
</evidence>
<proteinExistence type="predicted"/>
<dbReference type="InterPro" id="IPR040389">
    <property type="entry name" value="SMR"/>
</dbReference>
<evidence type="ECO:0008006" key="5">
    <source>
        <dbReference type="Google" id="ProtNLM"/>
    </source>
</evidence>